<evidence type="ECO:0000313" key="1">
    <source>
        <dbReference type="EMBL" id="KAI9904100.1"/>
    </source>
</evidence>
<accession>A0ACC0VEG7</accession>
<dbReference type="EMBL" id="CM047940">
    <property type="protein sequence ID" value="KAI9904100.1"/>
    <property type="molecule type" value="Genomic_DNA"/>
</dbReference>
<dbReference type="Proteomes" id="UP001163324">
    <property type="component" value="Chromosome 1"/>
</dbReference>
<proteinExistence type="predicted"/>
<organism evidence="1 2">
    <name type="scientific">Trichothecium roseum</name>
    <dbReference type="NCBI Taxonomy" id="47278"/>
    <lineage>
        <taxon>Eukaryota</taxon>
        <taxon>Fungi</taxon>
        <taxon>Dikarya</taxon>
        <taxon>Ascomycota</taxon>
        <taxon>Pezizomycotina</taxon>
        <taxon>Sordariomycetes</taxon>
        <taxon>Hypocreomycetidae</taxon>
        <taxon>Hypocreales</taxon>
        <taxon>Hypocreales incertae sedis</taxon>
        <taxon>Trichothecium</taxon>
    </lineage>
</organism>
<name>A0ACC0VEG7_9HYPO</name>
<comment type="caution">
    <text evidence="1">The sequence shown here is derived from an EMBL/GenBank/DDBJ whole genome shotgun (WGS) entry which is preliminary data.</text>
</comment>
<sequence length="498" mass="53744">MSQTAEWKFTINTTITRWCLYLSGYHRRTCTSHHNAPDSNTKDSESSSMNSTAATSNHNMASPDQIDSSCYPRRGSTLSLHGHQSFSQPAMNTPNGHQNSHPLSAAAAPPMYNQYVPSQPPRYMPSPSPSHSSGHTQVSSMSPYGASHTSSPTNSIVPSQAPSMLPSSLPSLQAPLLSSHMSPQMSYSGHSTHGTSQSQPRNTSHLPALMHNSQHGQPSSHYHPHNSSNSNNGQVSTNGIGSSDHIGYSNGMSPSSDLASSGPPSSMGPSHSLGSSHNQAYSHTHGPPTTMAPSNPVGVHYGSLGSHPMGYTTTNLPMRPMQPQMAFQTQYTSDRHYPSAIGSGASIPGMHHQGAHFSVGNPTPHGALNLSHASLVHPYARPQPYDPRQIQTVAQAAAQVADRPFKCDQCTQAFNRNHDLKRHRRIHLSIKPFPCGSCPKTFSRKDALKRHRLVKGCKAQPTPLPADRKDSDDRHDETAGHRPISRPTKEAMNTQIVA</sequence>
<keyword evidence="2" id="KW-1185">Reference proteome</keyword>
<reference evidence="1" key="1">
    <citation type="submission" date="2022-10" db="EMBL/GenBank/DDBJ databases">
        <title>Complete Genome of Trichothecium roseum strain YXFP-22015, a Plant Pathogen Isolated from Citrus.</title>
        <authorList>
            <person name="Wang Y."/>
            <person name="Zhu L."/>
        </authorList>
    </citation>
    <scope>NUCLEOTIDE SEQUENCE</scope>
    <source>
        <strain evidence="1">YXFP-22015</strain>
    </source>
</reference>
<gene>
    <name evidence="1" type="ORF">N3K66_000629</name>
</gene>
<evidence type="ECO:0000313" key="2">
    <source>
        <dbReference type="Proteomes" id="UP001163324"/>
    </source>
</evidence>
<protein>
    <submittedName>
        <fullName evidence="1">Uncharacterized protein</fullName>
    </submittedName>
</protein>